<feature type="compositionally biased region" description="Polar residues" evidence="1">
    <location>
        <begin position="152"/>
        <end position="164"/>
    </location>
</feature>
<dbReference type="OrthoDB" id="3640263at2759"/>
<reference evidence="3" key="1">
    <citation type="journal article" date="2020" name="Stud. Mycol.">
        <title>101 Dothideomycetes genomes: a test case for predicting lifestyles and emergence of pathogens.</title>
        <authorList>
            <person name="Haridas S."/>
            <person name="Albert R."/>
            <person name="Binder M."/>
            <person name="Bloem J."/>
            <person name="Labutti K."/>
            <person name="Salamov A."/>
            <person name="Andreopoulos B."/>
            <person name="Baker S."/>
            <person name="Barry K."/>
            <person name="Bills G."/>
            <person name="Bluhm B."/>
            <person name="Cannon C."/>
            <person name="Castanera R."/>
            <person name="Culley D."/>
            <person name="Daum C."/>
            <person name="Ezra D."/>
            <person name="Gonzalez J."/>
            <person name="Henrissat B."/>
            <person name="Kuo A."/>
            <person name="Liang C."/>
            <person name="Lipzen A."/>
            <person name="Lutzoni F."/>
            <person name="Magnuson J."/>
            <person name="Mondo S."/>
            <person name="Nolan M."/>
            <person name="Ohm R."/>
            <person name="Pangilinan J."/>
            <person name="Park H.-J."/>
            <person name="Ramirez L."/>
            <person name="Alfaro M."/>
            <person name="Sun H."/>
            <person name="Tritt A."/>
            <person name="Yoshinaga Y."/>
            <person name="Zwiers L.-H."/>
            <person name="Turgeon B."/>
            <person name="Goodwin S."/>
            <person name="Spatafora J."/>
            <person name="Crous P."/>
            <person name="Grigoriev I."/>
        </authorList>
    </citation>
    <scope>NUCLEOTIDE SEQUENCE</scope>
    <source>
        <strain evidence="3">CBS 122368</strain>
    </source>
</reference>
<organism evidence="3 4">
    <name type="scientific">Trematosphaeria pertusa</name>
    <dbReference type="NCBI Taxonomy" id="390896"/>
    <lineage>
        <taxon>Eukaryota</taxon>
        <taxon>Fungi</taxon>
        <taxon>Dikarya</taxon>
        <taxon>Ascomycota</taxon>
        <taxon>Pezizomycotina</taxon>
        <taxon>Dothideomycetes</taxon>
        <taxon>Pleosporomycetidae</taxon>
        <taxon>Pleosporales</taxon>
        <taxon>Massarineae</taxon>
        <taxon>Trematosphaeriaceae</taxon>
        <taxon>Trematosphaeria</taxon>
    </lineage>
</organism>
<evidence type="ECO:0000313" key="3">
    <source>
        <dbReference type="EMBL" id="KAF2241563.1"/>
    </source>
</evidence>
<dbReference type="PANTHER" id="PTHR38795:SF1">
    <property type="entry name" value="DUF6604 DOMAIN-CONTAINING PROTEIN"/>
    <property type="match status" value="1"/>
</dbReference>
<proteinExistence type="predicted"/>
<name>A0A6A6HVH2_9PLEO</name>
<dbReference type="PANTHER" id="PTHR38795">
    <property type="entry name" value="DUF6604 DOMAIN-CONTAINING PROTEIN"/>
    <property type="match status" value="1"/>
</dbReference>
<protein>
    <recommendedName>
        <fullName evidence="2">DUF6604 domain-containing protein</fullName>
    </recommendedName>
</protein>
<dbReference type="GeneID" id="54583747"/>
<evidence type="ECO:0000313" key="4">
    <source>
        <dbReference type="Proteomes" id="UP000800094"/>
    </source>
</evidence>
<feature type="region of interest" description="Disordered" evidence="1">
    <location>
        <begin position="152"/>
        <end position="174"/>
    </location>
</feature>
<evidence type="ECO:0000259" key="2">
    <source>
        <dbReference type="Pfam" id="PF20253"/>
    </source>
</evidence>
<dbReference type="RefSeq" id="XP_033676567.1">
    <property type="nucleotide sequence ID" value="XM_033830417.1"/>
</dbReference>
<evidence type="ECO:0000256" key="1">
    <source>
        <dbReference type="SAM" id="MobiDB-lite"/>
    </source>
</evidence>
<gene>
    <name evidence="3" type="ORF">BU26DRAFT_525064</name>
</gene>
<dbReference type="Pfam" id="PF20253">
    <property type="entry name" value="DUF6604"/>
    <property type="match status" value="1"/>
</dbReference>
<accession>A0A6A6HVH2</accession>
<dbReference type="EMBL" id="ML987211">
    <property type="protein sequence ID" value="KAF2241563.1"/>
    <property type="molecule type" value="Genomic_DNA"/>
</dbReference>
<keyword evidence="4" id="KW-1185">Reference proteome</keyword>
<dbReference type="AlphaFoldDB" id="A0A6A6HVH2"/>
<dbReference type="InterPro" id="IPR046539">
    <property type="entry name" value="DUF6604"/>
</dbReference>
<sequence>MAPISFLVDKYRRYKKDTDEFVQWLAETATKAASVDHLFVDASPEGVNTAPGRLKGKARIQAKQQSKQQNSASFRVPLKSFQELADSIVSAKVAVPANIFIILRDCISARKECAAFYGAHSDKQDQKMQQDNEAHQYFISVLEGLRQTLQPMRVKQQQQKNRTTHSTETDGKAEESFSNMFEHLELEEADDNNPSCFPAPTATDIGKRPSKIYRMEPSDEDISFAIYCFLKDCTDVRQFVDRTWREYKERRIPLTVAATTMNSAIEIFRRLNETFLEDYPNFDDHEKIVAFLCRDKLRAMKQDSGNARRDRLGEHDIVDDGMSLLRMTCASTMIILFKRVLLRPLRPGESLVYNKDRRTAIGEAPMILRVFTFMLDMIYDKRWRTDYVWRLDLLLAALEAARESGKALTWAVFAVQTFLDMHAQLGRVAETAFDELHKTGAWIKTSLEHNYKVGKAGKWNFHEPGHTAILDLIHRTTEEDYMTSGLQAPEFFREALTAWGSHFMFRHHPMICGLILQDLIMLLHDRGIEHDSHHGSVLGTIHLYNAALQLGFLPPSATWADLEYVIAKIGERALFVGERPRTLRDCYIRLALVMGISISNFTGAHTHKKGGLKYAKKGRNLEYFSQCVKLIRGSNLKADQTGMIKEVSRALGEPVAMFETLVAAHLDAQAGNNTARKSRPTLTPLQTLSVFKDAMEADAQVLWFDMVSLVDRCTEFLRSIQPVILGHVRESKLMSACLVCLDPRLTPDVIKATSAPVWVHMARLIQKEGNAELLKAQERIDLSHVLYTGRKETD</sequence>
<feature type="compositionally biased region" description="Basic and acidic residues" evidence="1">
    <location>
        <begin position="165"/>
        <end position="174"/>
    </location>
</feature>
<dbReference type="Proteomes" id="UP000800094">
    <property type="component" value="Unassembled WGS sequence"/>
</dbReference>
<feature type="domain" description="DUF6604" evidence="2">
    <location>
        <begin position="12"/>
        <end position="276"/>
    </location>
</feature>